<comment type="caution">
    <text evidence="2">The sequence shown here is derived from an EMBL/GenBank/DDBJ whole genome shotgun (WGS) entry which is preliminary data.</text>
</comment>
<evidence type="ECO:0000313" key="3">
    <source>
        <dbReference type="Proteomes" id="UP000176253"/>
    </source>
</evidence>
<feature type="domain" description="Peptidase C39-like" evidence="1">
    <location>
        <begin position="22"/>
        <end position="147"/>
    </location>
</feature>
<proteinExistence type="predicted"/>
<dbReference type="InterPro" id="IPR038765">
    <property type="entry name" value="Papain-like_cys_pep_sf"/>
</dbReference>
<dbReference type="SUPFAM" id="SSF54001">
    <property type="entry name" value="Cysteine proteinases"/>
    <property type="match status" value="1"/>
</dbReference>
<dbReference type="Proteomes" id="UP000176253">
    <property type="component" value="Unassembled WGS sequence"/>
</dbReference>
<dbReference type="AlphaFoldDB" id="A0A1F6A341"/>
<name>A0A1F6A341_9BACT</name>
<organism evidence="2 3">
    <name type="scientific">Candidatus Gottesmanbacteria bacterium RIFCSPHIGHO2_02_FULL_39_14</name>
    <dbReference type="NCBI Taxonomy" id="1798383"/>
    <lineage>
        <taxon>Bacteria</taxon>
        <taxon>Candidatus Gottesmaniibacteriota</taxon>
    </lineage>
</organism>
<evidence type="ECO:0000313" key="2">
    <source>
        <dbReference type="EMBL" id="OGG19131.1"/>
    </source>
</evidence>
<gene>
    <name evidence="2" type="ORF">A3D78_04620</name>
</gene>
<accession>A0A1F6A341</accession>
<dbReference type="Pfam" id="PF13529">
    <property type="entry name" value="Peptidase_C39_2"/>
    <property type="match status" value="1"/>
</dbReference>
<dbReference type="Gene3D" id="3.90.70.10">
    <property type="entry name" value="Cysteine proteinases"/>
    <property type="match status" value="1"/>
</dbReference>
<dbReference type="STRING" id="1798383.A3D78_04620"/>
<dbReference type="InterPro" id="IPR039564">
    <property type="entry name" value="Peptidase_C39-like"/>
</dbReference>
<protein>
    <recommendedName>
        <fullName evidence="1">Peptidase C39-like domain-containing protein</fullName>
    </recommendedName>
</protein>
<dbReference type="EMBL" id="MFJM01000006">
    <property type="protein sequence ID" value="OGG19131.1"/>
    <property type="molecule type" value="Genomic_DNA"/>
</dbReference>
<sequence>MEIPTNYILSIKPKGYLTQGLSHCGAFSVKAILSAYGLDNKTHPKNYHPVWIGKLTGLTLGKNYYVNILKSYGVDSEIKTAENLSNNERLDLLKSLLAQDTPVMVRIGNGYIHSTKYNPILGRIFIHWITLWGYDDRKQIFYVYDSAMLKKHWSKNNPIGNTTRTYKEILRDWNFGKWHPLNWIVIPKNFVYIKIKQN</sequence>
<evidence type="ECO:0000259" key="1">
    <source>
        <dbReference type="Pfam" id="PF13529"/>
    </source>
</evidence>
<reference evidence="2 3" key="1">
    <citation type="journal article" date="2016" name="Nat. Commun.">
        <title>Thousands of microbial genomes shed light on interconnected biogeochemical processes in an aquifer system.</title>
        <authorList>
            <person name="Anantharaman K."/>
            <person name="Brown C.T."/>
            <person name="Hug L.A."/>
            <person name="Sharon I."/>
            <person name="Castelle C.J."/>
            <person name="Probst A.J."/>
            <person name="Thomas B.C."/>
            <person name="Singh A."/>
            <person name="Wilkins M.J."/>
            <person name="Karaoz U."/>
            <person name="Brodie E.L."/>
            <person name="Williams K.H."/>
            <person name="Hubbard S.S."/>
            <person name="Banfield J.F."/>
        </authorList>
    </citation>
    <scope>NUCLEOTIDE SEQUENCE [LARGE SCALE GENOMIC DNA]</scope>
</reference>